<feature type="domain" description="Sulfatase-modifying factor enzyme-like" evidence="2">
    <location>
        <begin position="231"/>
        <end position="472"/>
    </location>
</feature>
<dbReference type="Pfam" id="PF03781">
    <property type="entry name" value="FGE-sulfatase"/>
    <property type="match status" value="1"/>
</dbReference>
<sequence>MKIFCTCLLLLLLAPTYVAANNIRVSNVELVSQANGIATFEYDLAWDNSWRLSDGPANWDAAYVFFVVSINDGPFEKIFDYEVTYPTGFVAIDTIGDAPNLFGPKRFGHMVHRAADGGGTANMTDVVMEWNYEAGGYDGNSSIDLRVFATEMVYVPEGPFTVGNGTEPAFEASFATYSGTTEDTFFSSTRINSNDPIRLFPTGFLQFGLGFAEGFGGDRTERTYGEDFPKGFTPFYCMKYEVSQQQWVDFFNTLNPAQQDALDVTGPLGKNTNAEQSRNGVSWLPGSAATTTLPDVPMNYIPNDFYSTYLQWAGLRPLTELEYEKAARGPITPIGGEYAWGNPTIAVTSYILQSAGTPAEQISNPSSSFGNASYGQTSGNPLRNGIFAASAPTPSRTVSGGSYYGIMELSGNLYERAISLGNPSTSTYAGFHGRGELDVDGTLSPYFPITDGLAFRGGSFQSFPAELRFASRRFGTFAGTPSLQSNGIRGVISTGQQ</sequence>
<dbReference type="InterPro" id="IPR016187">
    <property type="entry name" value="CTDL_fold"/>
</dbReference>
<organism evidence="3 4">
    <name type="scientific">Neolewinella antarctica</name>
    <dbReference type="NCBI Taxonomy" id="442734"/>
    <lineage>
        <taxon>Bacteria</taxon>
        <taxon>Pseudomonadati</taxon>
        <taxon>Bacteroidota</taxon>
        <taxon>Saprospiria</taxon>
        <taxon>Saprospirales</taxon>
        <taxon>Lewinellaceae</taxon>
        <taxon>Neolewinella</taxon>
    </lineage>
</organism>
<evidence type="ECO:0000313" key="3">
    <source>
        <dbReference type="EMBL" id="NJC25681.1"/>
    </source>
</evidence>
<proteinExistence type="predicted"/>
<protein>
    <submittedName>
        <fullName evidence="3">Formylglycine-generating enzyme required for sulfatase activity</fullName>
    </submittedName>
</protein>
<dbReference type="PANTHER" id="PTHR23150">
    <property type="entry name" value="SULFATASE MODIFYING FACTOR 1, 2"/>
    <property type="match status" value="1"/>
</dbReference>
<gene>
    <name evidence="3" type="ORF">GGR27_001180</name>
</gene>
<dbReference type="Gene3D" id="3.90.1580.10">
    <property type="entry name" value="paralog of FGE (formylglycine-generating enzyme)"/>
    <property type="match status" value="1"/>
</dbReference>
<dbReference type="EMBL" id="JAATJH010000002">
    <property type="protein sequence ID" value="NJC25681.1"/>
    <property type="molecule type" value="Genomic_DNA"/>
</dbReference>
<comment type="caution">
    <text evidence="3">The sequence shown here is derived from an EMBL/GenBank/DDBJ whole genome shotgun (WGS) entry which is preliminary data.</text>
</comment>
<dbReference type="InterPro" id="IPR005532">
    <property type="entry name" value="SUMF_dom"/>
</dbReference>
<dbReference type="InterPro" id="IPR051043">
    <property type="entry name" value="Sulfatase_Mod_Factor_Kinase"/>
</dbReference>
<dbReference type="SUPFAM" id="SSF56436">
    <property type="entry name" value="C-type lectin-like"/>
    <property type="match status" value="1"/>
</dbReference>
<accession>A0ABX0X8U5</accession>
<feature type="signal peptide" evidence="1">
    <location>
        <begin position="1"/>
        <end position="20"/>
    </location>
</feature>
<dbReference type="InterPro" id="IPR042095">
    <property type="entry name" value="SUMF_sf"/>
</dbReference>
<name>A0ABX0X8U5_9BACT</name>
<evidence type="ECO:0000313" key="4">
    <source>
        <dbReference type="Proteomes" id="UP000770785"/>
    </source>
</evidence>
<evidence type="ECO:0000256" key="1">
    <source>
        <dbReference type="SAM" id="SignalP"/>
    </source>
</evidence>
<reference evidence="3 4" key="1">
    <citation type="submission" date="2020-03" db="EMBL/GenBank/DDBJ databases">
        <title>Genomic Encyclopedia of Type Strains, Phase IV (KMG-IV): sequencing the most valuable type-strain genomes for metagenomic binning, comparative biology and taxonomic classification.</title>
        <authorList>
            <person name="Goeker M."/>
        </authorList>
    </citation>
    <scope>NUCLEOTIDE SEQUENCE [LARGE SCALE GENOMIC DNA]</scope>
    <source>
        <strain evidence="3 4">DSM 105096</strain>
    </source>
</reference>
<evidence type="ECO:0000259" key="2">
    <source>
        <dbReference type="Pfam" id="PF03781"/>
    </source>
</evidence>
<keyword evidence="4" id="KW-1185">Reference proteome</keyword>
<keyword evidence="1" id="KW-0732">Signal</keyword>
<dbReference type="PANTHER" id="PTHR23150:SF19">
    <property type="entry name" value="FORMYLGLYCINE-GENERATING ENZYME"/>
    <property type="match status" value="1"/>
</dbReference>
<dbReference type="RefSeq" id="WP_168036470.1">
    <property type="nucleotide sequence ID" value="NZ_JAATJH010000002.1"/>
</dbReference>
<feature type="chain" id="PRO_5046954220" evidence="1">
    <location>
        <begin position="21"/>
        <end position="497"/>
    </location>
</feature>
<dbReference type="Proteomes" id="UP000770785">
    <property type="component" value="Unassembled WGS sequence"/>
</dbReference>